<dbReference type="InterPro" id="IPR013249">
    <property type="entry name" value="RNA_pol_sigma70_r4_t2"/>
</dbReference>
<dbReference type="GO" id="GO:0016987">
    <property type="term" value="F:sigma factor activity"/>
    <property type="evidence" value="ECO:0007669"/>
    <property type="project" value="UniProtKB-KW"/>
</dbReference>
<evidence type="ECO:0000313" key="9">
    <source>
        <dbReference type="Proteomes" id="UP000293300"/>
    </source>
</evidence>
<dbReference type="RefSeq" id="WP_131476379.1">
    <property type="nucleotide sequence ID" value="NZ_SJPE01000011.1"/>
</dbReference>
<comment type="similarity">
    <text evidence="1">Belongs to the sigma-70 factor family. ECF subfamily.</text>
</comment>
<dbReference type="AlphaFoldDB" id="A0A4Q9YZC8"/>
<dbReference type="EMBL" id="SJPE01000011">
    <property type="protein sequence ID" value="TBX67501.1"/>
    <property type="molecule type" value="Genomic_DNA"/>
</dbReference>
<dbReference type="InterPro" id="IPR007627">
    <property type="entry name" value="RNA_pol_sigma70_r2"/>
</dbReference>
<dbReference type="InterPro" id="IPR014284">
    <property type="entry name" value="RNA_pol_sigma-70_dom"/>
</dbReference>
<dbReference type="OrthoDB" id="9790423at2"/>
<dbReference type="Pfam" id="PF04542">
    <property type="entry name" value="Sigma70_r2"/>
    <property type="match status" value="1"/>
</dbReference>
<keyword evidence="3" id="KW-0731">Sigma factor</keyword>
<comment type="caution">
    <text evidence="8">The sequence shown here is derived from an EMBL/GenBank/DDBJ whole genome shotgun (WGS) entry which is preliminary data.</text>
</comment>
<dbReference type="InterPro" id="IPR039425">
    <property type="entry name" value="RNA_pol_sigma-70-like"/>
</dbReference>
<dbReference type="InterPro" id="IPR013324">
    <property type="entry name" value="RNA_pol_sigma_r3/r4-like"/>
</dbReference>
<sequence>MAKSQLPDALLVDKYIAGDENALAILVNRHQSKIYGYIYSKVSDRDVTEDIFQETFFKVIHTLKTKKYYNEEGKFLSWVLRIASNLIIDKFRNDKKMPLNRDTDEVSVFSKITDNALNVETKMIKNQVEIDLKNIIEELPHDQKEVVMMRYYLDMSFKEISDFTGVSVNTTLGRMRYAMTNLRKVIEKNKIYLPS</sequence>
<proteinExistence type="inferred from homology"/>
<dbReference type="Pfam" id="PF08281">
    <property type="entry name" value="Sigma70_r4_2"/>
    <property type="match status" value="1"/>
</dbReference>
<dbReference type="Gene3D" id="1.10.10.10">
    <property type="entry name" value="Winged helix-like DNA-binding domain superfamily/Winged helix DNA-binding domain"/>
    <property type="match status" value="1"/>
</dbReference>
<organism evidence="8 9">
    <name type="scientific">Flavobacterium silvisoli</name>
    <dbReference type="NCBI Taxonomy" id="2529433"/>
    <lineage>
        <taxon>Bacteria</taxon>
        <taxon>Pseudomonadati</taxon>
        <taxon>Bacteroidota</taxon>
        <taxon>Flavobacteriia</taxon>
        <taxon>Flavobacteriales</taxon>
        <taxon>Flavobacteriaceae</taxon>
        <taxon>Flavobacterium</taxon>
    </lineage>
</organism>
<evidence type="ECO:0000256" key="3">
    <source>
        <dbReference type="ARBA" id="ARBA00023082"/>
    </source>
</evidence>
<name>A0A4Q9YZC8_9FLAO</name>
<dbReference type="NCBIfam" id="TIGR02937">
    <property type="entry name" value="sigma70-ECF"/>
    <property type="match status" value="1"/>
</dbReference>
<dbReference type="PANTHER" id="PTHR43133:SF8">
    <property type="entry name" value="RNA POLYMERASE SIGMA FACTOR HI_1459-RELATED"/>
    <property type="match status" value="1"/>
</dbReference>
<evidence type="ECO:0000256" key="5">
    <source>
        <dbReference type="ARBA" id="ARBA00023163"/>
    </source>
</evidence>
<dbReference type="SUPFAM" id="SSF88659">
    <property type="entry name" value="Sigma3 and sigma4 domains of RNA polymerase sigma factors"/>
    <property type="match status" value="1"/>
</dbReference>
<keyword evidence="2" id="KW-0805">Transcription regulation</keyword>
<accession>A0A4Q9YZC8</accession>
<keyword evidence="4" id="KW-0238">DNA-binding</keyword>
<dbReference type="InterPro" id="IPR036388">
    <property type="entry name" value="WH-like_DNA-bd_sf"/>
</dbReference>
<keyword evidence="5" id="KW-0804">Transcription</keyword>
<feature type="domain" description="RNA polymerase sigma-70 region 2" evidence="6">
    <location>
        <begin position="26"/>
        <end position="95"/>
    </location>
</feature>
<dbReference type="GO" id="GO:0006352">
    <property type="term" value="P:DNA-templated transcription initiation"/>
    <property type="evidence" value="ECO:0007669"/>
    <property type="project" value="InterPro"/>
</dbReference>
<dbReference type="GO" id="GO:0003677">
    <property type="term" value="F:DNA binding"/>
    <property type="evidence" value="ECO:0007669"/>
    <property type="project" value="UniProtKB-KW"/>
</dbReference>
<reference evidence="8 9" key="1">
    <citation type="submission" date="2019-02" db="EMBL/GenBank/DDBJ databases">
        <title>Flavobacterium sp. RD-2-33 isolated from forest soil.</title>
        <authorList>
            <person name="Chaudhary D.K."/>
        </authorList>
    </citation>
    <scope>NUCLEOTIDE SEQUENCE [LARGE SCALE GENOMIC DNA]</scope>
    <source>
        <strain evidence="8 9">RD-2-33</strain>
    </source>
</reference>
<protein>
    <submittedName>
        <fullName evidence="8">Sigma-70 family RNA polymerase sigma factor</fullName>
    </submittedName>
</protein>
<keyword evidence="9" id="KW-1185">Reference proteome</keyword>
<evidence type="ECO:0000256" key="2">
    <source>
        <dbReference type="ARBA" id="ARBA00023015"/>
    </source>
</evidence>
<evidence type="ECO:0000256" key="1">
    <source>
        <dbReference type="ARBA" id="ARBA00010641"/>
    </source>
</evidence>
<dbReference type="InterPro" id="IPR013325">
    <property type="entry name" value="RNA_pol_sigma_r2"/>
</dbReference>
<feature type="domain" description="RNA polymerase sigma factor 70 region 4 type 2" evidence="7">
    <location>
        <begin position="132"/>
        <end position="170"/>
    </location>
</feature>
<evidence type="ECO:0000259" key="6">
    <source>
        <dbReference type="Pfam" id="PF04542"/>
    </source>
</evidence>
<evidence type="ECO:0000256" key="4">
    <source>
        <dbReference type="ARBA" id="ARBA00023125"/>
    </source>
</evidence>
<gene>
    <name evidence="8" type="ORF">EZL74_09530</name>
</gene>
<dbReference type="CDD" id="cd06171">
    <property type="entry name" value="Sigma70_r4"/>
    <property type="match status" value="1"/>
</dbReference>
<evidence type="ECO:0000313" key="8">
    <source>
        <dbReference type="EMBL" id="TBX67501.1"/>
    </source>
</evidence>
<dbReference type="SUPFAM" id="SSF88946">
    <property type="entry name" value="Sigma2 domain of RNA polymerase sigma factors"/>
    <property type="match status" value="1"/>
</dbReference>
<dbReference type="Gene3D" id="1.10.1740.10">
    <property type="match status" value="1"/>
</dbReference>
<dbReference type="Proteomes" id="UP000293300">
    <property type="component" value="Unassembled WGS sequence"/>
</dbReference>
<evidence type="ECO:0000259" key="7">
    <source>
        <dbReference type="Pfam" id="PF08281"/>
    </source>
</evidence>
<dbReference type="PANTHER" id="PTHR43133">
    <property type="entry name" value="RNA POLYMERASE ECF-TYPE SIGMA FACTO"/>
    <property type="match status" value="1"/>
</dbReference>